<name>A0AA42DJJ8_9FIRM</name>
<dbReference type="AlphaFoldDB" id="A0AA42DJJ8"/>
<dbReference type="EMBL" id="JAQIFT010000007">
    <property type="protein sequence ID" value="MDA3730094.1"/>
    <property type="molecule type" value="Genomic_DNA"/>
</dbReference>
<feature type="domain" description="Pyruvate/ketoisovalerate oxidoreductase catalytic" evidence="2">
    <location>
        <begin position="11"/>
        <end position="188"/>
    </location>
</feature>
<proteinExistence type="predicted"/>
<dbReference type="Pfam" id="PF01558">
    <property type="entry name" value="POR"/>
    <property type="match status" value="1"/>
</dbReference>
<dbReference type="NCBIfam" id="NF005325">
    <property type="entry name" value="PRK06853.1-5"/>
    <property type="match status" value="1"/>
</dbReference>
<dbReference type="InterPro" id="IPR019752">
    <property type="entry name" value="Pyrv/ketoisovalerate_OxRed_cat"/>
</dbReference>
<keyword evidence="1" id="KW-0560">Oxidoreductase</keyword>
<gene>
    <name evidence="3" type="ORF">PBV87_01015</name>
</gene>
<keyword evidence="4" id="KW-1185">Reference proteome</keyword>
<dbReference type="InterPro" id="IPR052198">
    <property type="entry name" value="IorB_Oxidoreductase"/>
</dbReference>
<dbReference type="PANTHER" id="PTHR43854:SF1">
    <property type="entry name" value="INDOLEPYRUVATE OXIDOREDUCTASE SUBUNIT IORB"/>
    <property type="match status" value="1"/>
</dbReference>
<evidence type="ECO:0000313" key="3">
    <source>
        <dbReference type="EMBL" id="MDA3730094.1"/>
    </source>
</evidence>
<accession>A0AA42DJJ8</accession>
<dbReference type="SUPFAM" id="SSF53323">
    <property type="entry name" value="Pyruvate-ferredoxin oxidoreductase, PFOR, domain III"/>
    <property type="match status" value="1"/>
</dbReference>
<dbReference type="GO" id="GO:0016903">
    <property type="term" value="F:oxidoreductase activity, acting on the aldehyde or oxo group of donors"/>
    <property type="evidence" value="ECO:0007669"/>
    <property type="project" value="InterPro"/>
</dbReference>
<sequence length="193" mass="21237">MTKNILIVGVGGQGTLLTGRIIGNYALSKGQDVKMSEVHGMAQRGGSVVMQVKYGDKVYSPLVEVGEADIIFAFEKLEALRYSHYLKKDGIIIANTQRIDPMPVVMGQAKYPEDIEATIKEINKDACLIDALAIAKEIGNVKVVNMIMIGAYAAYIGDSLEEWEEIVEVTVPKHTVEMNKVALKQGYEAYLNR</sequence>
<comment type="caution">
    <text evidence="3">The sequence shown here is derived from an EMBL/GenBank/DDBJ whole genome shotgun (WGS) entry which is preliminary data.</text>
</comment>
<dbReference type="PANTHER" id="PTHR43854">
    <property type="entry name" value="INDOLEPYRUVATE OXIDOREDUCTASE SUBUNIT IORB"/>
    <property type="match status" value="1"/>
</dbReference>
<organism evidence="3 4">
    <name type="scientific">Holtiella tumoricola</name>
    <dbReference type="NCBI Taxonomy" id="3018743"/>
    <lineage>
        <taxon>Bacteria</taxon>
        <taxon>Bacillati</taxon>
        <taxon>Bacillota</taxon>
        <taxon>Clostridia</taxon>
        <taxon>Lachnospirales</taxon>
        <taxon>Cellulosilyticaceae</taxon>
        <taxon>Holtiella</taxon>
    </lineage>
</organism>
<protein>
    <submittedName>
        <fullName evidence="3">Indolepyruvate oxidoreductase subunit beta</fullName>
    </submittedName>
</protein>
<evidence type="ECO:0000313" key="4">
    <source>
        <dbReference type="Proteomes" id="UP001169242"/>
    </source>
</evidence>
<evidence type="ECO:0000256" key="1">
    <source>
        <dbReference type="ARBA" id="ARBA00023002"/>
    </source>
</evidence>
<dbReference type="Gene3D" id="3.40.920.10">
    <property type="entry name" value="Pyruvate-ferredoxin oxidoreductase, PFOR, domain III"/>
    <property type="match status" value="1"/>
</dbReference>
<dbReference type="Proteomes" id="UP001169242">
    <property type="component" value="Unassembled WGS sequence"/>
</dbReference>
<dbReference type="InterPro" id="IPR002869">
    <property type="entry name" value="Pyrv_flavodox_OxRed_cen"/>
</dbReference>
<dbReference type="RefSeq" id="WP_271010830.1">
    <property type="nucleotide sequence ID" value="NZ_JAQIFT010000007.1"/>
</dbReference>
<reference evidence="3" key="1">
    <citation type="journal article" date="2023" name="Int. J. Syst. Evol. Microbiol.">
        <title>&lt;i&gt;Holtiella tumoricola&lt;/i&gt; gen. nov. sp. nov., isolated from a human clinical sample.</title>
        <authorList>
            <person name="Allen-Vercoe E."/>
            <person name="Daigneault M.C."/>
            <person name="Vancuren S.J."/>
            <person name="Cochrane K."/>
            <person name="O'Neal L.L."/>
            <person name="Sankaranarayanan K."/>
            <person name="Lawson P.A."/>
        </authorList>
    </citation>
    <scope>NUCLEOTIDE SEQUENCE</scope>
    <source>
        <strain evidence="3">CC70A</strain>
    </source>
</reference>
<evidence type="ECO:0000259" key="2">
    <source>
        <dbReference type="Pfam" id="PF01558"/>
    </source>
</evidence>